<evidence type="ECO:0000313" key="4">
    <source>
        <dbReference type="RefSeq" id="XP_029657566.1"/>
    </source>
</evidence>
<accession>A0A6P7U9D0</accession>
<protein>
    <submittedName>
        <fullName evidence="4">Probable serine/threonine-protein kinase DDB_G0278509</fullName>
    </submittedName>
</protein>
<dbReference type="Proteomes" id="UP000515154">
    <property type="component" value="Unplaced"/>
</dbReference>
<dbReference type="Pfam" id="PF00560">
    <property type="entry name" value="LRR_1"/>
    <property type="match status" value="1"/>
</dbReference>
<keyword evidence="1" id="KW-0433">Leucine-rich repeat</keyword>
<dbReference type="GO" id="GO:0016301">
    <property type="term" value="F:kinase activity"/>
    <property type="evidence" value="ECO:0007669"/>
    <property type="project" value="UniProtKB-KW"/>
</dbReference>
<keyword evidence="4" id="KW-0418">Kinase</keyword>
<reference evidence="4" key="1">
    <citation type="submission" date="2025-08" db="UniProtKB">
        <authorList>
            <consortium name="RefSeq"/>
        </authorList>
    </citation>
    <scope>IDENTIFICATION</scope>
</reference>
<dbReference type="SMART" id="SM00364">
    <property type="entry name" value="LRR_BAC"/>
    <property type="match status" value="2"/>
</dbReference>
<evidence type="ECO:0000313" key="3">
    <source>
        <dbReference type="Proteomes" id="UP000515154"/>
    </source>
</evidence>
<dbReference type="PROSITE" id="PS51450">
    <property type="entry name" value="LRR"/>
    <property type="match status" value="1"/>
</dbReference>
<dbReference type="AlphaFoldDB" id="A0A6P7U9D0"/>
<proteinExistence type="predicted"/>
<evidence type="ECO:0000256" key="1">
    <source>
        <dbReference type="ARBA" id="ARBA00022614"/>
    </source>
</evidence>
<organism evidence="3 4">
    <name type="scientific">Octopus sinensis</name>
    <name type="common">East Asian common octopus</name>
    <dbReference type="NCBI Taxonomy" id="2607531"/>
    <lineage>
        <taxon>Eukaryota</taxon>
        <taxon>Metazoa</taxon>
        <taxon>Spiralia</taxon>
        <taxon>Lophotrochozoa</taxon>
        <taxon>Mollusca</taxon>
        <taxon>Cephalopoda</taxon>
        <taxon>Coleoidea</taxon>
        <taxon>Octopodiformes</taxon>
        <taxon>Octopoda</taxon>
        <taxon>Incirrata</taxon>
        <taxon>Octopodidae</taxon>
        <taxon>Octopus</taxon>
    </lineage>
</organism>
<dbReference type="InterPro" id="IPR032675">
    <property type="entry name" value="LRR_dom_sf"/>
</dbReference>
<keyword evidence="3" id="KW-1185">Reference proteome</keyword>
<gene>
    <name evidence="4" type="primary">LOC115231758</name>
</gene>
<dbReference type="InterPro" id="IPR001611">
    <property type="entry name" value="Leu-rich_rpt"/>
</dbReference>
<evidence type="ECO:0000256" key="2">
    <source>
        <dbReference type="ARBA" id="ARBA00022737"/>
    </source>
</evidence>
<dbReference type="RefSeq" id="XP_029657566.1">
    <property type="nucleotide sequence ID" value="XM_029801706.1"/>
</dbReference>
<dbReference type="PANTHER" id="PTHR45617:SF181">
    <property type="entry name" value="LP04042P"/>
    <property type="match status" value="1"/>
</dbReference>
<keyword evidence="4" id="KW-0808">Transferase</keyword>
<name>A0A6P7U9D0_9MOLL</name>
<dbReference type="PANTHER" id="PTHR45617">
    <property type="entry name" value="LEUCINE RICH REPEAT FAMILY PROTEIN"/>
    <property type="match status" value="1"/>
</dbReference>
<sequence>MSHPLQLKMKIGPGPLDSIKKLKLKLSLPGDNWQTYNIIGRNKVIMDLSKAELDTICAFGYTKALKTVDISNCELQTFPTQSFDISVNKLTELSQATSNVLSLKISKNYSMDLNGLLFYQKILVLDISGIHISENINKLKFLKQLRELYMRNCCINSLEFVAEISIHLLVLDCSENLIEKLPFQLANLSNLQILNLNKNKIENCAVQLPESLIELHLNSNRITNPPILTSTLEKVDLSKNKIFCLNTCIKKTSNLKVLNISENKLTELPDKIGFLKFLKELYFDDNPISWPSENVLFCKDIKKIKKYLTTFKLKN</sequence>
<dbReference type="SUPFAM" id="SSF52058">
    <property type="entry name" value="L domain-like"/>
    <property type="match status" value="1"/>
</dbReference>
<dbReference type="KEGG" id="osn:115231758"/>
<keyword evidence="2" id="KW-0677">Repeat</keyword>
<dbReference type="Gene3D" id="3.80.10.10">
    <property type="entry name" value="Ribonuclease Inhibitor"/>
    <property type="match status" value="2"/>
</dbReference>